<dbReference type="EMBL" id="JABMIG020000331">
    <property type="protein sequence ID" value="KAL3781030.1"/>
    <property type="molecule type" value="Genomic_DNA"/>
</dbReference>
<accession>A0ABD3NYQ4</accession>
<feature type="region of interest" description="Disordered" evidence="1">
    <location>
        <begin position="534"/>
        <end position="574"/>
    </location>
</feature>
<evidence type="ECO:0000256" key="1">
    <source>
        <dbReference type="SAM" id="MobiDB-lite"/>
    </source>
</evidence>
<proteinExistence type="predicted"/>
<feature type="compositionally biased region" description="Low complexity" evidence="1">
    <location>
        <begin position="259"/>
        <end position="279"/>
    </location>
</feature>
<feature type="region of interest" description="Disordered" evidence="1">
    <location>
        <begin position="103"/>
        <end position="123"/>
    </location>
</feature>
<evidence type="ECO:0000313" key="3">
    <source>
        <dbReference type="Proteomes" id="UP001516023"/>
    </source>
</evidence>
<sequence>MKSSHSSTNRPSLASTAYSNSTADSPRRMDTSNDWEESDIRRDLASGWGGSNVGASAAAAPAPPAEAPANDWGWKLHTQAVRPLPPFYPLDPRSTRWLLLTHDLSKPPPQQGGESGAGSGGGGAISYAEGRRLSFHRGDFESDIECAEWDNGVPCATLLTMEMVEMVISMYLGGDEGGMMLGGKHAGMVHSIPPTPGPQVLLIELQRRKGDIVTFYNYRRAILDAAEGKFDMLTFDKRDGLEKPGGRDRGNQPRATMNRPTLSRPTSLRPPSLRPPSLSANDADTISVSQKDNTDSQNEIVDKALEALNIAASLIKKDRVDARRLGMESLEDLAMGLENDDDLDTLFDESAGLGIRETILEMIMGDDFEGKIAKMTFMIMKLIESLWTPFLIWDFQQRAYCGAPYDERSRSCTDKEDRKPSPVVPSRRRAATEPVNRPSDMNVPKRFIDDTSASFGCDVLSSLIRILGQAKSKPHDAYHSARCLDVLFKGGGNSHRARARRDLDAKRIISAALEVGARSHAKLADASREALVALVTDDENSSDEQEEKSELEQQQQGDDENEDMENAEGGQRLP</sequence>
<protein>
    <submittedName>
        <fullName evidence="2">Uncharacterized protein</fullName>
    </submittedName>
</protein>
<feature type="compositionally biased region" description="Gly residues" evidence="1">
    <location>
        <begin position="113"/>
        <end position="123"/>
    </location>
</feature>
<feature type="region of interest" description="Disordered" evidence="1">
    <location>
        <begin position="406"/>
        <end position="443"/>
    </location>
</feature>
<comment type="caution">
    <text evidence="2">The sequence shown here is derived from an EMBL/GenBank/DDBJ whole genome shotgun (WGS) entry which is preliminary data.</text>
</comment>
<keyword evidence="3" id="KW-1185">Reference proteome</keyword>
<feature type="compositionally biased region" description="Acidic residues" evidence="1">
    <location>
        <begin position="557"/>
        <end position="566"/>
    </location>
</feature>
<evidence type="ECO:0000313" key="2">
    <source>
        <dbReference type="EMBL" id="KAL3781030.1"/>
    </source>
</evidence>
<name>A0ABD3NYQ4_9STRA</name>
<feature type="region of interest" description="Disordered" evidence="1">
    <location>
        <begin position="237"/>
        <end position="296"/>
    </location>
</feature>
<reference evidence="2 3" key="1">
    <citation type="journal article" date="2020" name="G3 (Bethesda)">
        <title>Improved Reference Genome for Cyclotella cryptica CCMP332, a Model for Cell Wall Morphogenesis, Salinity Adaptation, and Lipid Production in Diatoms (Bacillariophyta).</title>
        <authorList>
            <person name="Roberts W.R."/>
            <person name="Downey K.M."/>
            <person name="Ruck E.C."/>
            <person name="Traller J.C."/>
            <person name="Alverson A.J."/>
        </authorList>
    </citation>
    <scope>NUCLEOTIDE SEQUENCE [LARGE SCALE GENOMIC DNA]</scope>
    <source>
        <strain evidence="2 3">CCMP332</strain>
    </source>
</reference>
<feature type="compositionally biased region" description="Polar residues" evidence="1">
    <location>
        <begin position="280"/>
        <end position="296"/>
    </location>
</feature>
<dbReference type="Proteomes" id="UP001516023">
    <property type="component" value="Unassembled WGS sequence"/>
</dbReference>
<feature type="compositionally biased region" description="Basic and acidic residues" evidence="1">
    <location>
        <begin position="406"/>
        <end position="420"/>
    </location>
</feature>
<feature type="compositionally biased region" description="Polar residues" evidence="1">
    <location>
        <begin position="1"/>
        <end position="24"/>
    </location>
</feature>
<feature type="compositionally biased region" description="Acidic residues" evidence="1">
    <location>
        <begin position="536"/>
        <end position="549"/>
    </location>
</feature>
<organism evidence="2 3">
    <name type="scientific">Cyclotella cryptica</name>
    <dbReference type="NCBI Taxonomy" id="29204"/>
    <lineage>
        <taxon>Eukaryota</taxon>
        <taxon>Sar</taxon>
        <taxon>Stramenopiles</taxon>
        <taxon>Ochrophyta</taxon>
        <taxon>Bacillariophyta</taxon>
        <taxon>Coscinodiscophyceae</taxon>
        <taxon>Thalassiosirophycidae</taxon>
        <taxon>Stephanodiscales</taxon>
        <taxon>Stephanodiscaceae</taxon>
        <taxon>Cyclotella</taxon>
    </lineage>
</organism>
<feature type="region of interest" description="Disordered" evidence="1">
    <location>
        <begin position="1"/>
        <end position="66"/>
    </location>
</feature>
<feature type="compositionally biased region" description="Basic and acidic residues" evidence="1">
    <location>
        <begin position="237"/>
        <end position="251"/>
    </location>
</feature>
<dbReference type="AlphaFoldDB" id="A0ABD3NYQ4"/>
<gene>
    <name evidence="2" type="ORF">HJC23_007926</name>
</gene>